<reference evidence="1 2" key="1">
    <citation type="submission" date="2017-11" db="EMBL/GenBank/DDBJ databases">
        <title>De-novo sequencing of pomegranate (Punica granatum L.) genome.</title>
        <authorList>
            <person name="Akparov Z."/>
            <person name="Amiraslanov A."/>
            <person name="Hajiyeva S."/>
            <person name="Abbasov M."/>
            <person name="Kaur K."/>
            <person name="Hamwieh A."/>
            <person name="Solovyev V."/>
            <person name="Salamov A."/>
            <person name="Braich B."/>
            <person name="Kosarev P."/>
            <person name="Mahmoud A."/>
            <person name="Hajiyev E."/>
            <person name="Babayeva S."/>
            <person name="Izzatullayeva V."/>
            <person name="Mammadov A."/>
            <person name="Mammadov A."/>
            <person name="Sharifova S."/>
            <person name="Ojaghi J."/>
            <person name="Eynullazada K."/>
            <person name="Bayramov B."/>
            <person name="Abdulazimova A."/>
            <person name="Shahmuradov I."/>
        </authorList>
    </citation>
    <scope>NUCLEOTIDE SEQUENCE [LARGE SCALE GENOMIC DNA]</scope>
    <source>
        <strain evidence="2">cv. AG2017</strain>
        <tissue evidence="1">Leaf</tissue>
    </source>
</reference>
<name>A0A2I0HSD3_PUNGR</name>
<keyword evidence="2" id="KW-1185">Reference proteome</keyword>
<comment type="caution">
    <text evidence="1">The sequence shown here is derived from an EMBL/GenBank/DDBJ whole genome shotgun (WGS) entry which is preliminary data.</text>
</comment>
<sequence>MAEREGTEADTWELVDGLVLFRTEASPHESEAKPEPRCGFAFHLKVPLTIQAALLHTLGIPVKGTNGKTLHSGAPSGSIIEYMKERIKIQTGGHL</sequence>
<dbReference type="Proteomes" id="UP000233551">
    <property type="component" value="Unassembled WGS sequence"/>
</dbReference>
<evidence type="ECO:0000313" key="2">
    <source>
        <dbReference type="Proteomes" id="UP000233551"/>
    </source>
</evidence>
<proteinExistence type="predicted"/>
<accession>A0A2I0HSD3</accession>
<organism evidence="1 2">
    <name type="scientific">Punica granatum</name>
    <name type="common">Pomegranate</name>
    <dbReference type="NCBI Taxonomy" id="22663"/>
    <lineage>
        <taxon>Eukaryota</taxon>
        <taxon>Viridiplantae</taxon>
        <taxon>Streptophyta</taxon>
        <taxon>Embryophyta</taxon>
        <taxon>Tracheophyta</taxon>
        <taxon>Spermatophyta</taxon>
        <taxon>Magnoliopsida</taxon>
        <taxon>eudicotyledons</taxon>
        <taxon>Gunneridae</taxon>
        <taxon>Pentapetalae</taxon>
        <taxon>rosids</taxon>
        <taxon>malvids</taxon>
        <taxon>Myrtales</taxon>
        <taxon>Lythraceae</taxon>
        <taxon>Punica</taxon>
    </lineage>
</organism>
<protein>
    <submittedName>
        <fullName evidence="1">Uncharacterized protein</fullName>
    </submittedName>
</protein>
<evidence type="ECO:0000313" key="1">
    <source>
        <dbReference type="EMBL" id="PKI34614.1"/>
    </source>
</evidence>
<dbReference type="EMBL" id="PGOL01005811">
    <property type="protein sequence ID" value="PKI34614.1"/>
    <property type="molecule type" value="Genomic_DNA"/>
</dbReference>
<dbReference type="AlphaFoldDB" id="A0A2I0HSD3"/>
<gene>
    <name evidence="1" type="ORF">CRG98_045008</name>
</gene>